<keyword evidence="6" id="KW-0539">Nucleus</keyword>
<feature type="coiled-coil region" evidence="8">
    <location>
        <begin position="106"/>
        <end position="143"/>
    </location>
</feature>
<dbReference type="Pfam" id="PF13445">
    <property type="entry name" value="zf-RING_UBOX"/>
    <property type="match status" value="1"/>
</dbReference>
<proteinExistence type="inferred from homology"/>
<dbReference type="PANTHER" id="PTHR13063">
    <property type="entry name" value="ENOS INTERACTING PROTEIN"/>
    <property type="match status" value="1"/>
</dbReference>
<dbReference type="PROSITE" id="PS50089">
    <property type="entry name" value="ZF_RING_2"/>
    <property type="match status" value="1"/>
</dbReference>
<evidence type="ECO:0000256" key="3">
    <source>
        <dbReference type="ARBA" id="ARBA00022723"/>
    </source>
</evidence>
<dbReference type="SMART" id="SM00184">
    <property type="entry name" value="RING"/>
    <property type="match status" value="1"/>
</dbReference>
<evidence type="ECO:0000256" key="9">
    <source>
        <dbReference type="SAM" id="MobiDB-lite"/>
    </source>
</evidence>
<evidence type="ECO:0000256" key="2">
    <source>
        <dbReference type="ARBA" id="ARBA00008126"/>
    </source>
</evidence>
<dbReference type="PANTHER" id="PTHR13063:SF10">
    <property type="entry name" value="NITRIC OXIDE SYNTHASE-INTERACTING PROTEIN"/>
    <property type="match status" value="1"/>
</dbReference>
<accession>A0A7U3SN04</accession>
<dbReference type="PROSITE" id="PS00518">
    <property type="entry name" value="ZF_RING_1"/>
    <property type="match status" value="1"/>
</dbReference>
<keyword evidence="5" id="KW-0862">Zinc</keyword>
<evidence type="ECO:0000256" key="4">
    <source>
        <dbReference type="ARBA" id="ARBA00022771"/>
    </source>
</evidence>
<keyword evidence="8" id="KW-0175">Coiled coil</keyword>
<evidence type="ECO:0000256" key="1">
    <source>
        <dbReference type="ARBA" id="ARBA00004123"/>
    </source>
</evidence>
<comment type="similarity">
    <text evidence="2">Belongs to the NOSIP family.</text>
</comment>
<dbReference type="InterPro" id="IPR027370">
    <property type="entry name" value="Znf-RING_euk"/>
</dbReference>
<name>A0A7U3SN04_EPIFF</name>
<dbReference type="InterPro" id="IPR017907">
    <property type="entry name" value="Znf_RING_CS"/>
</dbReference>
<sequence length="390" mass="42254">MITHCQQASLSTLGTPTVECAEQMFQADDLDFVKPIQKRSRKDSNSKRNTSRAVFTSHERALAKASWSSNSARLTRDSFLPFGSCSLCLEIARDPVACPLGDIFCRECALANLLAQKKELKRAEKVRRQASEEDARAKNAKDVEDQQRAIRDFELTQLGLTASGNKAASSPAASESKEASHAGAKRKFTLDKDELARIAEEDRAKARKAIDNEEAGKPTLPSFWTPSLTPDVRDSKIQATSLKTKTVPICPSSSEDSPHAISMQTLVTIRFHEDADESNNSKRRPCPSCLKTLTNASSSVMTQQCGHVMCLSCVKRFLIPSKAKAISGSPDPEPPITCYVCDSPISGKSVTQGPLSIDLPVGLVLLKSEGTGFSARGSNTVEKSGVGFQC</sequence>
<dbReference type="GO" id="GO:0008270">
    <property type="term" value="F:zinc ion binding"/>
    <property type="evidence" value="ECO:0007669"/>
    <property type="project" value="UniProtKB-KW"/>
</dbReference>
<feature type="compositionally biased region" description="Basic and acidic residues" evidence="9">
    <location>
        <begin position="205"/>
        <end position="216"/>
    </location>
</feature>
<evidence type="ECO:0000313" key="11">
    <source>
        <dbReference type="EMBL" id="QPH16907.1"/>
    </source>
</evidence>
<reference evidence="11 12" key="1">
    <citation type="journal article" date="2018" name="PLoS Genet.">
        <title>Repeat elements organise 3D genome structure and mediate transcription in the filamentous fungus Epichloe festucae.</title>
        <authorList>
            <person name="Winter D.J."/>
            <person name="Ganley A.R.D."/>
            <person name="Young C.A."/>
            <person name="Liachko I."/>
            <person name="Schardl C.L."/>
            <person name="Dupont P.Y."/>
            <person name="Berry D."/>
            <person name="Ram A."/>
            <person name="Scott B."/>
            <person name="Cox M.P."/>
        </authorList>
    </citation>
    <scope>NUCLEOTIDE SEQUENCE [LARGE SCALE GENOMIC DNA]</scope>
    <source>
        <strain evidence="11 12">Fl1</strain>
    </source>
</reference>
<keyword evidence="3" id="KW-0479">Metal-binding</keyword>
<dbReference type="InterPro" id="IPR031790">
    <property type="entry name" value="Znf-NOSIP"/>
</dbReference>
<evidence type="ECO:0000256" key="5">
    <source>
        <dbReference type="ARBA" id="ARBA00022833"/>
    </source>
</evidence>
<gene>
    <name evidence="11" type="ORF">C2857_001645</name>
</gene>
<dbReference type="Proteomes" id="UP000594364">
    <property type="component" value="Chromosome 6"/>
</dbReference>
<evidence type="ECO:0000256" key="8">
    <source>
        <dbReference type="SAM" id="Coils"/>
    </source>
</evidence>
<feature type="region of interest" description="Disordered" evidence="9">
    <location>
        <begin position="164"/>
        <end position="186"/>
    </location>
</feature>
<evidence type="ECO:0000259" key="10">
    <source>
        <dbReference type="PROSITE" id="PS50089"/>
    </source>
</evidence>
<dbReference type="AlphaFoldDB" id="A0A7U3SN04"/>
<evidence type="ECO:0000256" key="6">
    <source>
        <dbReference type="ARBA" id="ARBA00023242"/>
    </source>
</evidence>
<organism evidence="11 12">
    <name type="scientific">Epichloe festucae (strain Fl1)</name>
    <dbReference type="NCBI Taxonomy" id="877507"/>
    <lineage>
        <taxon>Eukaryota</taxon>
        <taxon>Fungi</taxon>
        <taxon>Dikarya</taxon>
        <taxon>Ascomycota</taxon>
        <taxon>Pezizomycotina</taxon>
        <taxon>Sordariomycetes</taxon>
        <taxon>Hypocreomycetidae</taxon>
        <taxon>Hypocreales</taxon>
        <taxon>Clavicipitaceae</taxon>
        <taxon>Epichloe</taxon>
    </lineage>
</organism>
<evidence type="ECO:0000256" key="7">
    <source>
        <dbReference type="PROSITE-ProRule" id="PRU00175"/>
    </source>
</evidence>
<dbReference type="Gene3D" id="3.30.40.10">
    <property type="entry name" value="Zinc/RING finger domain, C3HC4 (zinc finger)"/>
    <property type="match status" value="2"/>
</dbReference>
<dbReference type="GO" id="GO:0005634">
    <property type="term" value="C:nucleus"/>
    <property type="evidence" value="ECO:0007669"/>
    <property type="project" value="UniProtKB-SubCell"/>
</dbReference>
<feature type="domain" description="RING-type" evidence="10">
    <location>
        <begin position="286"/>
        <end position="342"/>
    </location>
</feature>
<dbReference type="SUPFAM" id="SSF57850">
    <property type="entry name" value="RING/U-box"/>
    <property type="match status" value="2"/>
</dbReference>
<keyword evidence="4 7" id="KW-0863">Zinc-finger</keyword>
<comment type="subcellular location">
    <subcellularLocation>
        <location evidence="1">Nucleus</location>
    </subcellularLocation>
</comment>
<keyword evidence="12" id="KW-1185">Reference proteome</keyword>
<dbReference type="Pfam" id="PF15906">
    <property type="entry name" value="zf-NOSIP"/>
    <property type="match status" value="1"/>
</dbReference>
<feature type="region of interest" description="Disordered" evidence="9">
    <location>
        <begin position="205"/>
        <end position="228"/>
    </location>
</feature>
<dbReference type="GO" id="GO:0061630">
    <property type="term" value="F:ubiquitin protein ligase activity"/>
    <property type="evidence" value="ECO:0007669"/>
    <property type="project" value="InterPro"/>
</dbReference>
<dbReference type="InterPro" id="IPR013083">
    <property type="entry name" value="Znf_RING/FYVE/PHD"/>
</dbReference>
<dbReference type="InterPro" id="IPR016818">
    <property type="entry name" value="NOSIP"/>
</dbReference>
<dbReference type="OrthoDB" id="116827at2759"/>
<dbReference type="EMBL" id="CP031390">
    <property type="protein sequence ID" value="QPH16907.1"/>
    <property type="molecule type" value="Genomic_DNA"/>
</dbReference>
<dbReference type="InterPro" id="IPR001841">
    <property type="entry name" value="Znf_RING"/>
</dbReference>
<evidence type="ECO:0000313" key="12">
    <source>
        <dbReference type="Proteomes" id="UP000594364"/>
    </source>
</evidence>
<protein>
    <recommendedName>
        <fullName evidence="10">RING-type domain-containing protein</fullName>
    </recommendedName>
</protein>